<feature type="region of interest" description="Disordered" evidence="1">
    <location>
        <begin position="567"/>
        <end position="593"/>
    </location>
</feature>
<protein>
    <submittedName>
        <fullName evidence="2">Uncharacterized protein</fullName>
    </submittedName>
</protein>
<gene>
    <name evidence="2" type="ORF">LOTGIDRAFT_162266</name>
</gene>
<dbReference type="KEGG" id="lgi:LOTGIDRAFT_162266"/>
<organism evidence="2 3">
    <name type="scientific">Lottia gigantea</name>
    <name type="common">Giant owl limpet</name>
    <dbReference type="NCBI Taxonomy" id="225164"/>
    <lineage>
        <taxon>Eukaryota</taxon>
        <taxon>Metazoa</taxon>
        <taxon>Spiralia</taxon>
        <taxon>Lophotrochozoa</taxon>
        <taxon>Mollusca</taxon>
        <taxon>Gastropoda</taxon>
        <taxon>Patellogastropoda</taxon>
        <taxon>Lottioidea</taxon>
        <taxon>Lottiidae</taxon>
        <taxon>Lottia</taxon>
    </lineage>
</organism>
<keyword evidence="3" id="KW-1185">Reference proteome</keyword>
<dbReference type="HOGENOM" id="CLU_460261_0_0_1"/>
<feature type="region of interest" description="Disordered" evidence="1">
    <location>
        <begin position="209"/>
        <end position="228"/>
    </location>
</feature>
<evidence type="ECO:0000313" key="3">
    <source>
        <dbReference type="Proteomes" id="UP000030746"/>
    </source>
</evidence>
<name>V4BUL6_LOTGI</name>
<dbReference type="Proteomes" id="UP000030746">
    <property type="component" value="Unassembled WGS sequence"/>
</dbReference>
<dbReference type="RefSeq" id="XP_009056473.1">
    <property type="nucleotide sequence ID" value="XM_009058225.1"/>
</dbReference>
<accession>V4BUL6</accession>
<sequence length="593" mass="67070">MLSLCKTVPGRKNISKEDASCVVAEELRQDWIRKNVYPAEERSVSRTILRDYIMFRDFRKVENRSDRKKTLSGLEKAGKFNNRMRNQAYDITSKSNEYDGQLAKEYGVRMTMEDQAFWYDNCYGDYVVTSTSIIPRNWSRNKKRVLNREEAMNIKLSKINEAVSVTYSGDNSEILIPDDDVDNDNDDDSDYEHYMSASDLNKNCDESHVTQSVEEPNSKTKKQFPSIQIRSGHKTIHEPLMRCLVHCISKYKVTTNDLMGITVSIANTIFDQNWELAGASSNTEVPEDLNDCESDFSGDEMDDPKKNRTARDLTFVMPSRKCLSNYVQDASCLNLEMVARHLLNKGDDVITVGLDDTTKAAGHRLFDIKTDSITITQASGEKRLLTTGYLENASHAGKAGAEAYNFKLQCLAILAGSSVDEIKSNIDFWMTDRAADCSKMLTILGIEPAKFLKCCAHLLLCIDHSIDKTFRDTEQITGFDKLINASKILHSTSYSLHTLGLIALAKLMSPSHASHSVSLHNQFKEWLAGRTSQPVQDVKQLEKDFLATVKMAKRLALLKKEELKKKRNEKNAEGFGVMQDTWRTSNTDNDKPA</sequence>
<dbReference type="OrthoDB" id="10156538at2759"/>
<dbReference type="EMBL" id="KB202014">
    <property type="protein sequence ID" value="ESO92784.1"/>
    <property type="molecule type" value="Genomic_DNA"/>
</dbReference>
<evidence type="ECO:0000256" key="1">
    <source>
        <dbReference type="SAM" id="MobiDB-lite"/>
    </source>
</evidence>
<evidence type="ECO:0000313" key="2">
    <source>
        <dbReference type="EMBL" id="ESO92784.1"/>
    </source>
</evidence>
<proteinExistence type="predicted"/>
<dbReference type="GeneID" id="20238965"/>
<dbReference type="AlphaFoldDB" id="V4BUL6"/>
<dbReference type="OMA" id="ESKSVRY"/>
<reference evidence="2 3" key="1">
    <citation type="journal article" date="2013" name="Nature">
        <title>Insights into bilaterian evolution from three spiralian genomes.</title>
        <authorList>
            <person name="Simakov O."/>
            <person name="Marletaz F."/>
            <person name="Cho S.J."/>
            <person name="Edsinger-Gonzales E."/>
            <person name="Havlak P."/>
            <person name="Hellsten U."/>
            <person name="Kuo D.H."/>
            <person name="Larsson T."/>
            <person name="Lv J."/>
            <person name="Arendt D."/>
            <person name="Savage R."/>
            <person name="Osoegawa K."/>
            <person name="de Jong P."/>
            <person name="Grimwood J."/>
            <person name="Chapman J.A."/>
            <person name="Shapiro H."/>
            <person name="Aerts A."/>
            <person name="Otillar R.P."/>
            <person name="Terry A.Y."/>
            <person name="Boore J.L."/>
            <person name="Grigoriev I.V."/>
            <person name="Lindberg D.R."/>
            <person name="Seaver E.C."/>
            <person name="Weisblat D.A."/>
            <person name="Putnam N.H."/>
            <person name="Rokhsar D.S."/>
        </authorList>
    </citation>
    <scope>NUCLEOTIDE SEQUENCE [LARGE SCALE GENOMIC DNA]</scope>
</reference>
<dbReference type="CTD" id="20238965"/>